<dbReference type="AlphaFoldDB" id="A0AAN6UZQ4"/>
<keyword evidence="3" id="KW-1185">Reference proteome</keyword>
<dbReference type="Proteomes" id="UP001302676">
    <property type="component" value="Unassembled WGS sequence"/>
</dbReference>
<accession>A0AAN6UZQ4</accession>
<reference evidence="2" key="1">
    <citation type="journal article" date="2023" name="Mol. Phylogenet. Evol.">
        <title>Genome-scale phylogeny and comparative genomics of the fungal order Sordariales.</title>
        <authorList>
            <person name="Hensen N."/>
            <person name="Bonometti L."/>
            <person name="Westerberg I."/>
            <person name="Brannstrom I.O."/>
            <person name="Guillou S."/>
            <person name="Cros-Aarteil S."/>
            <person name="Calhoun S."/>
            <person name="Haridas S."/>
            <person name="Kuo A."/>
            <person name="Mondo S."/>
            <person name="Pangilinan J."/>
            <person name="Riley R."/>
            <person name="LaButti K."/>
            <person name="Andreopoulos B."/>
            <person name="Lipzen A."/>
            <person name="Chen C."/>
            <person name="Yan M."/>
            <person name="Daum C."/>
            <person name="Ng V."/>
            <person name="Clum A."/>
            <person name="Steindorff A."/>
            <person name="Ohm R.A."/>
            <person name="Martin F."/>
            <person name="Silar P."/>
            <person name="Natvig D.O."/>
            <person name="Lalanne C."/>
            <person name="Gautier V."/>
            <person name="Ament-Velasquez S.L."/>
            <person name="Kruys A."/>
            <person name="Hutchinson M.I."/>
            <person name="Powell A.J."/>
            <person name="Barry K."/>
            <person name="Miller A.N."/>
            <person name="Grigoriev I.V."/>
            <person name="Debuchy R."/>
            <person name="Gladieux P."/>
            <person name="Hiltunen Thoren M."/>
            <person name="Johannesson H."/>
        </authorList>
    </citation>
    <scope>NUCLEOTIDE SEQUENCE</scope>
    <source>
        <strain evidence="2">CBS 141.50</strain>
    </source>
</reference>
<evidence type="ECO:0000256" key="1">
    <source>
        <dbReference type="SAM" id="MobiDB-lite"/>
    </source>
</evidence>
<dbReference type="PANTHER" id="PTHR37540">
    <property type="entry name" value="TRANSCRIPTION FACTOR (ACR-2), PUTATIVE-RELATED-RELATED"/>
    <property type="match status" value="1"/>
</dbReference>
<comment type="caution">
    <text evidence="2">The sequence shown here is derived from an EMBL/GenBank/DDBJ whole genome shotgun (WGS) entry which is preliminary data.</text>
</comment>
<feature type="region of interest" description="Disordered" evidence="1">
    <location>
        <begin position="31"/>
        <end position="73"/>
    </location>
</feature>
<sequence>MAPAVKRADDPFIITTSLDKPDASTRRYIRSHVMRGKNVGKFRPKKNSPKSDASSDTSDKPELASARTDKRDIRKERIVRGQVEVWSPVTPRKIMSELSFLGLDSEIQHQGYGLMQTAFTAVKPTLYGLGALTGRGPTDELFCFTNIAQHPGLLHSTLFATQAFHDLTVSHAYGPVARRHLAKALRHLQIRLDDQQQAVELSTTAIVASLAMAAVLIGDHETAAKHMDGLKKIVDLRGGLSSLGENSMIVYKAKSLDIGLAMAFGQPLRFLRASDISWSPQFAEGRSASQFPELQAVMQRYGRPDPRLLNVWADLRALTKAINGVTSCGGGISADTANQLAQSLPQRLIQLGLENEVKGGHPSSRVSLHELLRLGMMAYAKTLLVKMPGIGKKMTHLVDGLRTVLATWHAEVSIHLAWEHGAPAEVRKLVLWVVAVSAVSIFEGLDEGWIVGLMRELLSALGLRTWFEVHGVLESFLWIDSVFDVPGKALISSLMV</sequence>
<dbReference type="GeneID" id="87818193"/>
<protein>
    <submittedName>
        <fullName evidence="2">Uncharacterized protein</fullName>
    </submittedName>
</protein>
<name>A0AAN6UZQ4_9PEZI</name>
<evidence type="ECO:0000313" key="3">
    <source>
        <dbReference type="Proteomes" id="UP001302676"/>
    </source>
</evidence>
<proteinExistence type="predicted"/>
<dbReference type="RefSeq" id="XP_062634821.1">
    <property type="nucleotide sequence ID" value="XM_062781580.1"/>
</dbReference>
<reference evidence="2" key="2">
    <citation type="submission" date="2023-05" db="EMBL/GenBank/DDBJ databases">
        <authorList>
            <consortium name="Lawrence Berkeley National Laboratory"/>
            <person name="Steindorff A."/>
            <person name="Hensen N."/>
            <person name="Bonometti L."/>
            <person name="Westerberg I."/>
            <person name="Brannstrom I.O."/>
            <person name="Guillou S."/>
            <person name="Cros-Aarteil S."/>
            <person name="Calhoun S."/>
            <person name="Haridas S."/>
            <person name="Kuo A."/>
            <person name="Mondo S."/>
            <person name="Pangilinan J."/>
            <person name="Riley R."/>
            <person name="Labutti K."/>
            <person name="Andreopoulos B."/>
            <person name="Lipzen A."/>
            <person name="Chen C."/>
            <person name="Yanf M."/>
            <person name="Daum C."/>
            <person name="Ng V."/>
            <person name="Clum A."/>
            <person name="Ohm R."/>
            <person name="Martin F."/>
            <person name="Silar P."/>
            <person name="Natvig D."/>
            <person name="Lalanne C."/>
            <person name="Gautier V."/>
            <person name="Ament-Velasquez S.L."/>
            <person name="Kruys A."/>
            <person name="Hutchinson M.I."/>
            <person name="Powell A.J."/>
            <person name="Barry K."/>
            <person name="Miller A.N."/>
            <person name="Grigoriev I.V."/>
            <person name="Debuchy R."/>
            <person name="Gladieux P."/>
            <person name="Thoren M.H."/>
            <person name="Johannesson H."/>
        </authorList>
    </citation>
    <scope>NUCLEOTIDE SEQUENCE</scope>
    <source>
        <strain evidence="2">CBS 141.50</strain>
    </source>
</reference>
<dbReference type="EMBL" id="MU853611">
    <property type="protein sequence ID" value="KAK4141450.1"/>
    <property type="molecule type" value="Genomic_DNA"/>
</dbReference>
<gene>
    <name evidence="2" type="ORF">C8A04DRAFT_30948</name>
</gene>
<feature type="compositionally biased region" description="Basic and acidic residues" evidence="1">
    <location>
        <begin position="57"/>
        <end position="73"/>
    </location>
</feature>
<feature type="compositionally biased region" description="Basic residues" evidence="1">
    <location>
        <begin position="31"/>
        <end position="48"/>
    </location>
</feature>
<organism evidence="2 3">
    <name type="scientific">Dichotomopilus funicola</name>
    <dbReference type="NCBI Taxonomy" id="1934379"/>
    <lineage>
        <taxon>Eukaryota</taxon>
        <taxon>Fungi</taxon>
        <taxon>Dikarya</taxon>
        <taxon>Ascomycota</taxon>
        <taxon>Pezizomycotina</taxon>
        <taxon>Sordariomycetes</taxon>
        <taxon>Sordariomycetidae</taxon>
        <taxon>Sordariales</taxon>
        <taxon>Chaetomiaceae</taxon>
        <taxon>Dichotomopilus</taxon>
    </lineage>
</organism>
<dbReference type="PANTHER" id="PTHR37540:SF9">
    <property type="entry name" value="ZN(2)-C6 FUNGAL-TYPE DOMAIN-CONTAINING PROTEIN"/>
    <property type="match status" value="1"/>
</dbReference>
<evidence type="ECO:0000313" key="2">
    <source>
        <dbReference type="EMBL" id="KAK4141450.1"/>
    </source>
</evidence>